<organism evidence="10 11">
    <name type="scientific">Paenibacillus shirakamiensis</name>
    <dbReference type="NCBI Taxonomy" id="1265935"/>
    <lineage>
        <taxon>Bacteria</taxon>
        <taxon>Bacillati</taxon>
        <taxon>Bacillota</taxon>
        <taxon>Bacilli</taxon>
        <taxon>Bacillales</taxon>
        <taxon>Paenibacillaceae</taxon>
        <taxon>Paenibacillus</taxon>
    </lineage>
</organism>
<dbReference type="PANTHER" id="PTHR23522:SF10">
    <property type="entry name" value="3-PHENYLPROPIONIC ACID TRANSPORTER-RELATED"/>
    <property type="match status" value="1"/>
</dbReference>
<gene>
    <name evidence="10" type="ORF">J2Z69_003021</name>
</gene>
<evidence type="ECO:0000259" key="9">
    <source>
        <dbReference type="Pfam" id="PF12832"/>
    </source>
</evidence>
<feature type="transmembrane region" description="Helical" evidence="8">
    <location>
        <begin position="278"/>
        <end position="298"/>
    </location>
</feature>
<dbReference type="Gene3D" id="1.20.1250.20">
    <property type="entry name" value="MFS general substrate transporter like domains"/>
    <property type="match status" value="2"/>
</dbReference>
<feature type="transmembrane region" description="Helical" evidence="8">
    <location>
        <begin position="163"/>
        <end position="181"/>
    </location>
</feature>
<evidence type="ECO:0000256" key="5">
    <source>
        <dbReference type="ARBA" id="ARBA00022692"/>
    </source>
</evidence>
<evidence type="ECO:0000256" key="3">
    <source>
        <dbReference type="ARBA" id="ARBA00022475"/>
    </source>
</evidence>
<keyword evidence="11" id="KW-1185">Reference proteome</keyword>
<dbReference type="PANTHER" id="PTHR23522">
    <property type="entry name" value="BLL5896 PROTEIN"/>
    <property type="match status" value="1"/>
</dbReference>
<dbReference type="RefSeq" id="WP_209864209.1">
    <property type="nucleotide sequence ID" value="NZ_JAGGLD010000005.1"/>
</dbReference>
<name>A0ABS4JJU1_9BACL</name>
<accession>A0ABS4JJU1</accession>
<dbReference type="Pfam" id="PF12832">
    <property type="entry name" value="MFS_1_like"/>
    <property type="match status" value="1"/>
</dbReference>
<comment type="caution">
    <text evidence="10">The sequence shown here is derived from an EMBL/GenBank/DDBJ whole genome shotgun (WGS) entry which is preliminary data.</text>
</comment>
<feature type="domain" description="Major facilitator superfamily associated" evidence="9">
    <location>
        <begin position="13"/>
        <end position="372"/>
    </location>
</feature>
<evidence type="ECO:0000256" key="1">
    <source>
        <dbReference type="ARBA" id="ARBA00004429"/>
    </source>
</evidence>
<evidence type="ECO:0000313" key="10">
    <source>
        <dbReference type="EMBL" id="MBP2001965.1"/>
    </source>
</evidence>
<feature type="transmembrane region" description="Helical" evidence="8">
    <location>
        <begin position="76"/>
        <end position="92"/>
    </location>
</feature>
<keyword evidence="4" id="KW-0997">Cell inner membrane</keyword>
<comment type="subcellular location">
    <subcellularLocation>
        <location evidence="1">Cell inner membrane</location>
        <topology evidence="1">Multi-pass membrane protein</topology>
    </subcellularLocation>
</comment>
<dbReference type="InterPro" id="IPR036259">
    <property type="entry name" value="MFS_trans_sf"/>
</dbReference>
<feature type="transmembrane region" description="Helical" evidence="8">
    <location>
        <begin position="45"/>
        <end position="64"/>
    </location>
</feature>
<keyword evidence="6 8" id="KW-1133">Transmembrane helix</keyword>
<reference evidence="10 11" key="1">
    <citation type="submission" date="2021-03" db="EMBL/GenBank/DDBJ databases">
        <title>Genomic Encyclopedia of Type Strains, Phase IV (KMG-IV): sequencing the most valuable type-strain genomes for metagenomic binning, comparative biology and taxonomic classification.</title>
        <authorList>
            <person name="Goeker M."/>
        </authorList>
    </citation>
    <scope>NUCLEOTIDE SEQUENCE [LARGE SCALE GENOMIC DNA]</scope>
    <source>
        <strain evidence="10 11">DSM 26806</strain>
    </source>
</reference>
<feature type="transmembrane region" description="Helical" evidence="8">
    <location>
        <begin position="247"/>
        <end position="266"/>
    </location>
</feature>
<keyword evidence="3" id="KW-1003">Cell membrane</keyword>
<evidence type="ECO:0000256" key="2">
    <source>
        <dbReference type="ARBA" id="ARBA00022448"/>
    </source>
</evidence>
<evidence type="ECO:0000256" key="4">
    <source>
        <dbReference type="ARBA" id="ARBA00022519"/>
    </source>
</evidence>
<feature type="transmembrane region" description="Helical" evidence="8">
    <location>
        <begin position="136"/>
        <end position="157"/>
    </location>
</feature>
<dbReference type="InterPro" id="IPR024989">
    <property type="entry name" value="MFS_assoc_dom"/>
</dbReference>
<keyword evidence="7 8" id="KW-0472">Membrane</keyword>
<keyword evidence="5 8" id="KW-0812">Transmembrane</keyword>
<evidence type="ECO:0000313" key="11">
    <source>
        <dbReference type="Proteomes" id="UP001519288"/>
    </source>
</evidence>
<proteinExistence type="predicted"/>
<evidence type="ECO:0000256" key="7">
    <source>
        <dbReference type="ARBA" id="ARBA00023136"/>
    </source>
</evidence>
<feature type="transmembrane region" description="Helical" evidence="8">
    <location>
        <begin position="208"/>
        <end position="227"/>
    </location>
</feature>
<dbReference type="EMBL" id="JAGGLD010000005">
    <property type="protein sequence ID" value="MBP2001965.1"/>
    <property type="molecule type" value="Genomic_DNA"/>
</dbReference>
<feature type="transmembrane region" description="Helical" evidence="8">
    <location>
        <begin position="369"/>
        <end position="389"/>
    </location>
</feature>
<evidence type="ECO:0000256" key="6">
    <source>
        <dbReference type="ARBA" id="ARBA00022989"/>
    </source>
</evidence>
<feature type="transmembrane region" description="Helical" evidence="8">
    <location>
        <begin position="98"/>
        <end position="115"/>
    </location>
</feature>
<feature type="transmembrane region" description="Helical" evidence="8">
    <location>
        <begin position="304"/>
        <end position="321"/>
    </location>
</feature>
<evidence type="ECO:0000256" key="8">
    <source>
        <dbReference type="SAM" id="Phobius"/>
    </source>
</evidence>
<feature type="transmembrane region" description="Helical" evidence="8">
    <location>
        <begin position="12"/>
        <end position="33"/>
    </location>
</feature>
<feature type="transmembrane region" description="Helical" evidence="8">
    <location>
        <begin position="341"/>
        <end position="363"/>
    </location>
</feature>
<keyword evidence="2" id="KW-0813">Transport</keyword>
<dbReference type="SUPFAM" id="SSF103473">
    <property type="entry name" value="MFS general substrate transporter"/>
    <property type="match status" value="1"/>
</dbReference>
<dbReference type="Proteomes" id="UP001519288">
    <property type="component" value="Unassembled WGS sequence"/>
</dbReference>
<sequence length="410" mass="45191">METEIQPATQRLLKAFSFMMYGSIAVYSTFFALYLKQMNYSELEIGTLLAGGPVIAIIANPIWGYWADRLGDNRRILIMALVGNFIAMQIIFALHEPVYIYAALLVFFIFQSPLFTQNNSLILNVIEGTKLKFGSIRMWGSLGWAFTAAGAGPIIGVLGIHQLWIVFDAMMIAAIGFGFLLPKGKERVHVKDKGISDLSAMGGFRQVLMKRSFLFLLCLGVVVSVPNSFNNTYNGIYIQELGGSSSAVGWSIFATAILEAPVYLLLDRYMPTRPKAMMGCLVVVSALYSVRWLLMGMAESPVTVIWIQLLHCITFGGYYYIGTQLTMRLVPIHYRSTGQAIYGISWGGLSGLIAGIAGGSLYNKLGPQVLYQYSAVLTLVGAVGFVFMMKSYARAGQEREHDTNRKSASI</sequence>
<protein>
    <submittedName>
        <fullName evidence="10">PPP family 3-phenylpropionic acid transporter</fullName>
    </submittedName>
</protein>